<dbReference type="EMBL" id="JAOQJV010000035">
    <property type="protein sequence ID" value="MCU6701187.1"/>
    <property type="molecule type" value="Genomic_DNA"/>
</dbReference>
<dbReference type="InterPro" id="IPR050228">
    <property type="entry name" value="Carboxylesterase_BioH"/>
</dbReference>
<protein>
    <submittedName>
        <fullName evidence="2">Alpha/beta hydrolase</fullName>
    </submittedName>
</protein>
<proteinExistence type="predicted"/>
<dbReference type="PANTHER" id="PTHR43194">
    <property type="entry name" value="HYDROLASE ALPHA/BETA FOLD FAMILY"/>
    <property type="match status" value="1"/>
</dbReference>
<evidence type="ECO:0000313" key="2">
    <source>
        <dbReference type="EMBL" id="MCU6701187.1"/>
    </source>
</evidence>
<gene>
    <name evidence="2" type="ORF">OCV65_13265</name>
</gene>
<keyword evidence="3" id="KW-1185">Reference proteome</keyword>
<dbReference type="SUPFAM" id="SSF53474">
    <property type="entry name" value="alpha/beta-Hydrolases"/>
    <property type="match status" value="1"/>
</dbReference>
<dbReference type="Pfam" id="PF00561">
    <property type="entry name" value="Abhydrolase_1"/>
    <property type="match status" value="1"/>
</dbReference>
<organism evidence="2 3">
    <name type="scientific">Dorea ammoniilytica</name>
    <dbReference type="NCBI Taxonomy" id="2981788"/>
    <lineage>
        <taxon>Bacteria</taxon>
        <taxon>Bacillati</taxon>
        <taxon>Bacillota</taxon>
        <taxon>Clostridia</taxon>
        <taxon>Lachnospirales</taxon>
        <taxon>Lachnospiraceae</taxon>
        <taxon>Dorea</taxon>
    </lineage>
</organism>
<feature type="domain" description="AB hydrolase-1" evidence="1">
    <location>
        <begin position="28"/>
        <end position="145"/>
    </location>
</feature>
<accession>A0ABT2S9T5</accession>
<evidence type="ECO:0000313" key="3">
    <source>
        <dbReference type="Proteomes" id="UP001207605"/>
    </source>
</evidence>
<name>A0ABT2S9T5_9FIRM</name>
<comment type="caution">
    <text evidence="2">The sequence shown here is derived from an EMBL/GenBank/DDBJ whole genome shotgun (WGS) entry which is preliminary data.</text>
</comment>
<dbReference type="RefSeq" id="WP_262582469.1">
    <property type="nucleotide sequence ID" value="NZ_JAOQJV010000035.1"/>
</dbReference>
<keyword evidence="2" id="KW-0378">Hydrolase</keyword>
<dbReference type="Proteomes" id="UP001207605">
    <property type="component" value="Unassembled WGS sequence"/>
</dbReference>
<dbReference type="PANTHER" id="PTHR43194:SF2">
    <property type="entry name" value="PEROXISOMAL MEMBRANE PROTEIN LPX1"/>
    <property type="match status" value="1"/>
</dbReference>
<dbReference type="InterPro" id="IPR029058">
    <property type="entry name" value="AB_hydrolase_fold"/>
</dbReference>
<dbReference type="GO" id="GO:0016787">
    <property type="term" value="F:hydrolase activity"/>
    <property type="evidence" value="ECO:0007669"/>
    <property type="project" value="UniProtKB-KW"/>
</dbReference>
<reference evidence="2 3" key="1">
    <citation type="journal article" date="2021" name="ISME Commun">
        <title>Automated analysis of genomic sequences facilitates high-throughput and comprehensive description of bacteria.</title>
        <authorList>
            <person name="Hitch T.C.A."/>
        </authorList>
    </citation>
    <scope>NUCLEOTIDE SEQUENCE [LARGE SCALE GENOMIC DNA]</scope>
    <source>
        <strain evidence="2 3">Sanger_02</strain>
    </source>
</reference>
<evidence type="ECO:0000259" key="1">
    <source>
        <dbReference type="Pfam" id="PF00561"/>
    </source>
</evidence>
<dbReference type="Gene3D" id="3.40.50.1820">
    <property type="entry name" value="alpha/beta hydrolase"/>
    <property type="match status" value="1"/>
</dbReference>
<dbReference type="InterPro" id="IPR000073">
    <property type="entry name" value="AB_hydrolase_1"/>
</dbReference>
<sequence length="219" mass="24756">MTGLHEKSVSSKHGITYYWTNVIKSDIALVLLPGLTADHQLFETQISCFEDEFKVLVWDCPCHGKSRPYDEFTYANVCNELDSILKIEGIGRAIFIGQSLGGMIAQYYINQHPTKAIGFISVDSVPFGDYYSKSDLFWLTQLEWMCKLFPNKILRSSMAKMCGATETAQKRMLAMIASYTKNELCHLMYIGEAAFIPENKNLHIPCKSILLLGYNGLIN</sequence>